<evidence type="ECO:0000256" key="13">
    <source>
        <dbReference type="ARBA" id="ARBA00030350"/>
    </source>
</evidence>
<dbReference type="GO" id="GO:0016020">
    <property type="term" value="C:membrane"/>
    <property type="evidence" value="ECO:0007669"/>
    <property type="project" value="UniProtKB-SubCell"/>
</dbReference>
<evidence type="ECO:0000256" key="8">
    <source>
        <dbReference type="ARBA" id="ARBA00022989"/>
    </source>
</evidence>
<reference evidence="14" key="1">
    <citation type="submission" date="2019-09" db="EMBL/GenBank/DDBJ databases">
        <title>Draft genome information of white flower Hibiscus syriacus.</title>
        <authorList>
            <person name="Kim Y.-M."/>
        </authorList>
    </citation>
    <scope>NUCLEOTIDE SEQUENCE [LARGE SCALE GENOMIC DNA]</scope>
    <source>
        <strain evidence="14">YM2019G1</strain>
    </source>
</reference>
<comment type="similarity">
    <text evidence="3">Belongs to the glycosyltransferase GT106 family.</text>
</comment>
<evidence type="ECO:0000256" key="4">
    <source>
        <dbReference type="ARBA" id="ARBA00022676"/>
    </source>
</evidence>
<keyword evidence="12" id="KW-0119">Carbohydrate metabolism</keyword>
<keyword evidence="8" id="KW-1133">Transmembrane helix</keyword>
<evidence type="ECO:0000256" key="3">
    <source>
        <dbReference type="ARBA" id="ARBA00007737"/>
    </source>
</evidence>
<dbReference type="InterPro" id="IPR019378">
    <property type="entry name" value="GDP-Fuc_O-FucTrfase"/>
</dbReference>
<comment type="caution">
    <text evidence="14">The sequence shown here is derived from an EMBL/GenBank/DDBJ whole genome shotgun (WGS) entry which is preliminary data.</text>
</comment>
<keyword evidence="9" id="KW-0472">Membrane</keyword>
<comment type="subcellular location">
    <subcellularLocation>
        <location evidence="1">Membrane</location>
        <topology evidence="1">Single-pass type II membrane protein</topology>
    </subcellularLocation>
</comment>
<organism evidence="14 15">
    <name type="scientific">Hibiscus syriacus</name>
    <name type="common">Rose of Sharon</name>
    <dbReference type="NCBI Taxonomy" id="106335"/>
    <lineage>
        <taxon>Eukaryota</taxon>
        <taxon>Viridiplantae</taxon>
        <taxon>Streptophyta</taxon>
        <taxon>Embryophyta</taxon>
        <taxon>Tracheophyta</taxon>
        <taxon>Spermatophyta</taxon>
        <taxon>Magnoliopsida</taxon>
        <taxon>eudicotyledons</taxon>
        <taxon>Gunneridae</taxon>
        <taxon>Pentapetalae</taxon>
        <taxon>rosids</taxon>
        <taxon>malvids</taxon>
        <taxon>Malvales</taxon>
        <taxon>Malvaceae</taxon>
        <taxon>Malvoideae</taxon>
        <taxon>Hibiscus</taxon>
    </lineage>
</organism>
<dbReference type="Proteomes" id="UP000436088">
    <property type="component" value="Unassembled WGS sequence"/>
</dbReference>
<keyword evidence="4" id="KW-0328">Glycosyltransferase</keyword>
<accession>A0A6A2WIB1</accession>
<dbReference type="AlphaFoldDB" id="A0A6A2WIB1"/>
<evidence type="ECO:0000256" key="9">
    <source>
        <dbReference type="ARBA" id="ARBA00023136"/>
    </source>
</evidence>
<evidence type="ECO:0000256" key="11">
    <source>
        <dbReference type="ARBA" id="ARBA00023253"/>
    </source>
</evidence>
<dbReference type="Pfam" id="PF10250">
    <property type="entry name" value="O-FucT"/>
    <property type="match status" value="1"/>
</dbReference>
<dbReference type="GO" id="GO:0005794">
    <property type="term" value="C:Golgi apparatus"/>
    <property type="evidence" value="ECO:0007669"/>
    <property type="project" value="TreeGrafter"/>
</dbReference>
<keyword evidence="6" id="KW-0812">Transmembrane</keyword>
<dbReference type="PANTHER" id="PTHR31741">
    <property type="entry name" value="OS02G0726500 PROTEIN-RELATED"/>
    <property type="match status" value="1"/>
</dbReference>
<evidence type="ECO:0000313" key="15">
    <source>
        <dbReference type="Proteomes" id="UP000436088"/>
    </source>
</evidence>
<name>A0A6A2WIB1_HIBSY</name>
<evidence type="ECO:0000313" key="14">
    <source>
        <dbReference type="EMBL" id="KAE8657991.1"/>
    </source>
</evidence>
<gene>
    <name evidence="14" type="ORF">F3Y22_tig00116975pilonHSYRG00006</name>
</gene>
<evidence type="ECO:0000256" key="6">
    <source>
        <dbReference type="ARBA" id="ARBA00022692"/>
    </source>
</evidence>
<dbReference type="GO" id="GO:0016757">
    <property type="term" value="F:glycosyltransferase activity"/>
    <property type="evidence" value="ECO:0007669"/>
    <property type="project" value="UniProtKB-KW"/>
</dbReference>
<keyword evidence="15" id="KW-1185">Reference proteome</keyword>
<dbReference type="PANTHER" id="PTHR31741:SF8">
    <property type="entry name" value="O-FUCOSYLTRANSFERASE 35"/>
    <property type="match status" value="1"/>
</dbReference>
<evidence type="ECO:0000256" key="7">
    <source>
        <dbReference type="ARBA" id="ARBA00022968"/>
    </source>
</evidence>
<sequence length="221" mass="25322">MLAFTGCSHSLTAEEDDELRRMRYEVGHWKEKEINGTERRLLGGCPVTPRETSLLLRALGFPSSTRIYLVAGEAYGNGSMEPLEEDFPNIFSHSSLSTDKELKPFKNHQNMLAGLDYIVARKSDVFVYTYDGNMAKAVQGHRRFENFKKTINPDRLNFVKLVDDYDDGNISWKEFSSKVKKLHENRIGAPYLREPGEFPKLEESFYANPLPGCICERTEEI</sequence>
<comment type="pathway">
    <text evidence="2">Glycan metabolism.</text>
</comment>
<evidence type="ECO:0000256" key="12">
    <source>
        <dbReference type="ARBA" id="ARBA00023277"/>
    </source>
</evidence>
<evidence type="ECO:0000256" key="10">
    <source>
        <dbReference type="ARBA" id="ARBA00023180"/>
    </source>
</evidence>
<keyword evidence="11" id="KW-0294">Fucose metabolism</keyword>
<dbReference type="GO" id="GO:0006004">
    <property type="term" value="P:fucose metabolic process"/>
    <property type="evidence" value="ECO:0007669"/>
    <property type="project" value="UniProtKB-KW"/>
</dbReference>
<evidence type="ECO:0000256" key="5">
    <source>
        <dbReference type="ARBA" id="ARBA00022679"/>
    </source>
</evidence>
<dbReference type="EMBL" id="VEPZ02001748">
    <property type="protein sequence ID" value="KAE8657991.1"/>
    <property type="molecule type" value="Genomic_DNA"/>
</dbReference>
<protein>
    <recommendedName>
        <fullName evidence="13">O-fucosyltransferase family protein</fullName>
    </recommendedName>
</protein>
<keyword evidence="10" id="KW-0325">Glycoprotein</keyword>
<evidence type="ECO:0000256" key="2">
    <source>
        <dbReference type="ARBA" id="ARBA00004881"/>
    </source>
</evidence>
<keyword evidence="7" id="KW-0735">Signal-anchor</keyword>
<proteinExistence type="inferred from homology"/>
<dbReference type="GO" id="GO:0009507">
    <property type="term" value="C:chloroplast"/>
    <property type="evidence" value="ECO:0007669"/>
    <property type="project" value="TreeGrafter"/>
</dbReference>
<evidence type="ECO:0000256" key="1">
    <source>
        <dbReference type="ARBA" id="ARBA00004606"/>
    </source>
</evidence>
<keyword evidence="5" id="KW-0808">Transferase</keyword>